<comment type="caution">
    <text evidence="1">The sequence shown here is derived from an EMBL/GenBank/DDBJ whole genome shotgun (WGS) entry which is preliminary data.</text>
</comment>
<name>A0A929MMN3_ABIDE</name>
<dbReference type="AlphaFoldDB" id="A0A929MMN3"/>
<organism evidence="1 2">
    <name type="scientific">Abiotrophia defectiva</name>
    <name type="common">Streptococcus defectivus</name>
    <dbReference type="NCBI Taxonomy" id="46125"/>
    <lineage>
        <taxon>Bacteria</taxon>
        <taxon>Bacillati</taxon>
        <taxon>Bacillota</taxon>
        <taxon>Bacilli</taxon>
        <taxon>Lactobacillales</taxon>
        <taxon>Aerococcaceae</taxon>
        <taxon>Abiotrophia</taxon>
    </lineage>
</organism>
<dbReference type="EMBL" id="JABZFV010000004">
    <property type="protein sequence ID" value="MBF0934198.1"/>
    <property type="molecule type" value="Genomic_DNA"/>
</dbReference>
<dbReference type="InterPro" id="IPR021146">
    <property type="entry name" value="Phage_gp6-like_head-tail"/>
</dbReference>
<dbReference type="Gene3D" id="1.10.3230.30">
    <property type="entry name" value="Phage gp6-like head-tail connector protein"/>
    <property type="match status" value="1"/>
</dbReference>
<reference evidence="1" key="1">
    <citation type="submission" date="2020-04" db="EMBL/GenBank/DDBJ databases">
        <title>Deep metagenomics examines the oral microbiome during advanced dental caries in children, revealing novel taxa and co-occurrences with host molecules.</title>
        <authorList>
            <person name="Baker J.L."/>
            <person name="Morton J.T."/>
            <person name="Dinis M."/>
            <person name="Alvarez R."/>
            <person name="Tran N.C."/>
            <person name="Knight R."/>
            <person name="Edlund A."/>
        </authorList>
    </citation>
    <scope>NUCLEOTIDE SEQUENCE</scope>
    <source>
        <strain evidence="1">JCVI_23_bin.16</strain>
    </source>
</reference>
<dbReference type="Pfam" id="PF05135">
    <property type="entry name" value="Phage_connect_1"/>
    <property type="match status" value="1"/>
</dbReference>
<accession>A0A929MMN3</accession>
<dbReference type="CDD" id="cd08054">
    <property type="entry name" value="gp6"/>
    <property type="match status" value="1"/>
</dbReference>
<dbReference type="Proteomes" id="UP000757900">
    <property type="component" value="Unassembled WGS sequence"/>
</dbReference>
<gene>
    <name evidence="1" type="ORF">HXK00_00970</name>
</gene>
<evidence type="ECO:0000313" key="2">
    <source>
        <dbReference type="Proteomes" id="UP000757900"/>
    </source>
</evidence>
<sequence length="92" mass="10788">MADVERDLLKSVKAHLRITWDSQDEEIKEMIDEAKGYIVATCGETDFNIGIGFTLLKNYCRYYWSGNASMFEMNYRSLILKLQIWNGRRKKG</sequence>
<protein>
    <submittedName>
        <fullName evidence="1">Phage gp6-like head-tail connector protein</fullName>
    </submittedName>
</protein>
<proteinExistence type="predicted"/>
<evidence type="ECO:0000313" key="1">
    <source>
        <dbReference type="EMBL" id="MBF0934198.1"/>
    </source>
</evidence>